<organism evidence="2 3">
    <name type="scientific">Trema orientale</name>
    <name type="common">Charcoal tree</name>
    <name type="synonym">Celtis orientalis</name>
    <dbReference type="NCBI Taxonomy" id="63057"/>
    <lineage>
        <taxon>Eukaryota</taxon>
        <taxon>Viridiplantae</taxon>
        <taxon>Streptophyta</taxon>
        <taxon>Embryophyta</taxon>
        <taxon>Tracheophyta</taxon>
        <taxon>Spermatophyta</taxon>
        <taxon>Magnoliopsida</taxon>
        <taxon>eudicotyledons</taxon>
        <taxon>Gunneridae</taxon>
        <taxon>Pentapetalae</taxon>
        <taxon>rosids</taxon>
        <taxon>fabids</taxon>
        <taxon>Rosales</taxon>
        <taxon>Cannabaceae</taxon>
        <taxon>Trema</taxon>
    </lineage>
</organism>
<name>A0A2P5D2L2_TREOI</name>
<protein>
    <submittedName>
        <fullName evidence="2">Uncharacterized protein</fullName>
    </submittedName>
</protein>
<keyword evidence="1" id="KW-0472">Membrane</keyword>
<proteinExistence type="predicted"/>
<dbReference type="Proteomes" id="UP000237000">
    <property type="component" value="Unassembled WGS sequence"/>
</dbReference>
<feature type="non-terminal residue" evidence="2">
    <location>
        <position position="1"/>
    </location>
</feature>
<keyword evidence="1" id="KW-0812">Transmembrane</keyword>
<dbReference type="EMBL" id="JXTC01000303">
    <property type="protein sequence ID" value="PON67537.1"/>
    <property type="molecule type" value="Genomic_DNA"/>
</dbReference>
<dbReference type="InParanoid" id="A0A2P5D2L2"/>
<reference evidence="3" key="1">
    <citation type="submission" date="2016-06" db="EMBL/GenBank/DDBJ databases">
        <title>Parallel loss of symbiosis genes in relatives of nitrogen-fixing non-legume Parasponia.</title>
        <authorList>
            <person name="Van Velzen R."/>
            <person name="Holmer R."/>
            <person name="Bu F."/>
            <person name="Rutten L."/>
            <person name="Van Zeijl A."/>
            <person name="Liu W."/>
            <person name="Santuari L."/>
            <person name="Cao Q."/>
            <person name="Sharma T."/>
            <person name="Shen D."/>
            <person name="Roswanjaya Y."/>
            <person name="Wardhani T."/>
            <person name="Kalhor M.S."/>
            <person name="Jansen J."/>
            <person name="Van den Hoogen J."/>
            <person name="Gungor B."/>
            <person name="Hartog M."/>
            <person name="Hontelez J."/>
            <person name="Verver J."/>
            <person name="Yang W.-C."/>
            <person name="Schijlen E."/>
            <person name="Repin R."/>
            <person name="Schilthuizen M."/>
            <person name="Schranz E."/>
            <person name="Heidstra R."/>
            <person name="Miyata K."/>
            <person name="Fedorova E."/>
            <person name="Kohlen W."/>
            <person name="Bisseling T."/>
            <person name="Smit S."/>
            <person name="Geurts R."/>
        </authorList>
    </citation>
    <scope>NUCLEOTIDE SEQUENCE [LARGE SCALE GENOMIC DNA]</scope>
    <source>
        <strain evidence="3">cv. RG33-2</strain>
    </source>
</reference>
<evidence type="ECO:0000256" key="1">
    <source>
        <dbReference type="SAM" id="Phobius"/>
    </source>
</evidence>
<feature type="transmembrane region" description="Helical" evidence="1">
    <location>
        <begin position="21"/>
        <end position="43"/>
    </location>
</feature>
<keyword evidence="1" id="KW-1133">Transmembrane helix</keyword>
<comment type="caution">
    <text evidence="2">The sequence shown here is derived from an EMBL/GenBank/DDBJ whole genome shotgun (WGS) entry which is preliminary data.</text>
</comment>
<evidence type="ECO:0000313" key="2">
    <source>
        <dbReference type="EMBL" id="PON67537.1"/>
    </source>
</evidence>
<dbReference type="AlphaFoldDB" id="A0A2P5D2L2"/>
<evidence type="ECO:0000313" key="3">
    <source>
        <dbReference type="Proteomes" id="UP000237000"/>
    </source>
</evidence>
<sequence>RDLTQEKSVADWLSGTRRRSALRGLIFTNFFTFGLNVLLLLLVKLDQFLGF</sequence>
<keyword evidence="3" id="KW-1185">Reference proteome</keyword>
<accession>A0A2P5D2L2</accession>
<gene>
    <name evidence="2" type="ORF">TorRG33x02_264440</name>
</gene>